<comment type="caution">
    <text evidence="5">The sequence shown here is derived from an EMBL/GenBank/DDBJ whole genome shotgun (WGS) entry which is preliminary data.</text>
</comment>
<evidence type="ECO:0000259" key="4">
    <source>
        <dbReference type="PROSITE" id="PS51186"/>
    </source>
</evidence>
<keyword evidence="1" id="KW-0808">Transferase</keyword>
<dbReference type="GO" id="GO:0008999">
    <property type="term" value="F:protein-N-terminal-alanine acetyltransferase activity"/>
    <property type="evidence" value="ECO:0007669"/>
    <property type="project" value="TreeGrafter"/>
</dbReference>
<sequence length="195" mass="22468">MSEQNWPVVLLTSDLTLRPLRWRDRAKWFAVRAENRDWLTPWDATLPKVPDHIDGGELASKRPSFVEMVRIHNREGRSGRTISLAIWQGPNLIGQITLGGIIYGALRGAHIGYWIDRRFANRGYTTQAVEMITAYGFNELGLHRIEINLRPENAASRRVAEKAGYLFEGERPRFLHIDGAWRDHITFVKENPIIK</sequence>
<accession>A0A094PZX4</accession>
<gene>
    <name evidence="5" type="ORF">GM50_11935</name>
</gene>
<proteinExistence type="inferred from homology"/>
<evidence type="ECO:0000256" key="1">
    <source>
        <dbReference type="ARBA" id="ARBA00022679"/>
    </source>
</evidence>
<dbReference type="Gene3D" id="3.40.630.30">
    <property type="match status" value="1"/>
</dbReference>
<keyword evidence="2" id="KW-0012">Acyltransferase</keyword>
<dbReference type="GO" id="GO:0005737">
    <property type="term" value="C:cytoplasm"/>
    <property type="evidence" value="ECO:0007669"/>
    <property type="project" value="TreeGrafter"/>
</dbReference>
<dbReference type="PROSITE" id="PS51186">
    <property type="entry name" value="GNAT"/>
    <property type="match status" value="1"/>
</dbReference>
<evidence type="ECO:0000256" key="3">
    <source>
        <dbReference type="ARBA" id="ARBA00038502"/>
    </source>
</evidence>
<organism evidence="5">
    <name type="scientific">freshwater metagenome</name>
    <dbReference type="NCBI Taxonomy" id="449393"/>
    <lineage>
        <taxon>unclassified sequences</taxon>
        <taxon>metagenomes</taxon>
        <taxon>ecological metagenomes</taxon>
    </lineage>
</organism>
<reference evidence="5" key="1">
    <citation type="submission" date="2014-05" db="EMBL/GenBank/DDBJ databases">
        <title>Key roles for freshwater Actinobacteria revealed by deep metagenomic sequencing.</title>
        <authorList>
            <person name="Ghai R."/>
            <person name="Mizuno C.M."/>
            <person name="Picazo A."/>
            <person name="Camacho A."/>
            <person name="Rodriguez-Valera F."/>
        </authorList>
    </citation>
    <scope>NUCLEOTIDE SEQUENCE</scope>
</reference>
<comment type="similarity">
    <text evidence="3">Belongs to the acetyltransferase family. RimJ subfamily.</text>
</comment>
<dbReference type="PANTHER" id="PTHR43792">
    <property type="entry name" value="GNAT FAMILY, PUTATIVE (AFU_ORTHOLOGUE AFUA_3G00765)-RELATED-RELATED"/>
    <property type="match status" value="1"/>
</dbReference>
<dbReference type="InterPro" id="IPR000182">
    <property type="entry name" value="GNAT_dom"/>
</dbReference>
<dbReference type="Pfam" id="PF13302">
    <property type="entry name" value="Acetyltransf_3"/>
    <property type="match status" value="1"/>
</dbReference>
<dbReference type="SUPFAM" id="SSF55729">
    <property type="entry name" value="Acyl-CoA N-acyltransferases (Nat)"/>
    <property type="match status" value="1"/>
</dbReference>
<dbReference type="PANTHER" id="PTHR43792:SF8">
    <property type="entry name" value="[RIBOSOMAL PROTEIN US5]-ALANINE N-ACETYLTRANSFERASE"/>
    <property type="match status" value="1"/>
</dbReference>
<dbReference type="EMBL" id="JNSK01000044">
    <property type="protein sequence ID" value="KGA17380.1"/>
    <property type="molecule type" value="Genomic_DNA"/>
</dbReference>
<dbReference type="InterPro" id="IPR016181">
    <property type="entry name" value="Acyl_CoA_acyltransferase"/>
</dbReference>
<name>A0A094PZX4_9ZZZZ</name>
<feature type="domain" description="N-acetyltransferase" evidence="4">
    <location>
        <begin position="15"/>
        <end position="192"/>
    </location>
</feature>
<dbReference type="InterPro" id="IPR051531">
    <property type="entry name" value="N-acetyltransferase"/>
</dbReference>
<evidence type="ECO:0000256" key="2">
    <source>
        <dbReference type="ARBA" id="ARBA00023315"/>
    </source>
</evidence>
<evidence type="ECO:0000313" key="5">
    <source>
        <dbReference type="EMBL" id="KGA17380.1"/>
    </source>
</evidence>
<dbReference type="AlphaFoldDB" id="A0A094PZX4"/>
<protein>
    <recommendedName>
        <fullName evidence="4">N-acetyltransferase domain-containing protein</fullName>
    </recommendedName>
</protein>